<dbReference type="RefSeq" id="WP_309653542.1">
    <property type="nucleotide sequence ID" value="NZ_JARWAK010000013.1"/>
</dbReference>
<name>A0ABU1G5I7_9GAMM</name>
<protein>
    <submittedName>
        <fullName evidence="1">Uncharacterized protein</fullName>
    </submittedName>
</protein>
<sequence>MEKHKPADKLPEPGRVVLICRNNGQMAIGSRNSQPLADSQDMSRQCHWNACYADRMAELECRTGIPFNVSFQDGTVEWWAEFTITA</sequence>
<dbReference type="Proteomes" id="UP001264519">
    <property type="component" value="Unassembled WGS sequence"/>
</dbReference>
<dbReference type="EMBL" id="JARWAK010000013">
    <property type="protein sequence ID" value="MDR5867961.1"/>
    <property type="molecule type" value="Genomic_DNA"/>
</dbReference>
<accession>A0ABU1G5I7</accession>
<reference evidence="1 2" key="1">
    <citation type="submission" date="2023-04" db="EMBL/GenBank/DDBJ databases">
        <title>A long-awaited taxogenomic arrangement of the family Halomonadaceae.</title>
        <authorList>
            <person name="De La Haba R."/>
            <person name="Chuvochina M."/>
            <person name="Wittouck S."/>
            <person name="Arahal D.R."/>
            <person name="Sanchez-Porro C."/>
            <person name="Hugenholtz P."/>
            <person name="Ventosa A."/>
        </authorList>
    </citation>
    <scope>NUCLEOTIDE SEQUENCE [LARGE SCALE GENOMIC DNA]</scope>
    <source>
        <strain evidence="1 2">DSM 23530</strain>
    </source>
</reference>
<keyword evidence="2" id="KW-1185">Reference proteome</keyword>
<evidence type="ECO:0000313" key="2">
    <source>
        <dbReference type="Proteomes" id="UP001264519"/>
    </source>
</evidence>
<proteinExistence type="predicted"/>
<gene>
    <name evidence="1" type="ORF">QC818_14305</name>
</gene>
<evidence type="ECO:0000313" key="1">
    <source>
        <dbReference type="EMBL" id="MDR5867961.1"/>
    </source>
</evidence>
<organism evidence="1 2">
    <name type="scientific">Halomonas koreensis</name>
    <dbReference type="NCBI Taxonomy" id="245385"/>
    <lineage>
        <taxon>Bacteria</taxon>
        <taxon>Pseudomonadati</taxon>
        <taxon>Pseudomonadota</taxon>
        <taxon>Gammaproteobacteria</taxon>
        <taxon>Oceanospirillales</taxon>
        <taxon>Halomonadaceae</taxon>
        <taxon>Halomonas</taxon>
    </lineage>
</organism>
<comment type="caution">
    <text evidence="1">The sequence shown here is derived from an EMBL/GenBank/DDBJ whole genome shotgun (WGS) entry which is preliminary data.</text>
</comment>